<organism evidence="1">
    <name type="scientific">Cacopsylla melanoneura</name>
    <dbReference type="NCBI Taxonomy" id="428564"/>
    <lineage>
        <taxon>Eukaryota</taxon>
        <taxon>Metazoa</taxon>
        <taxon>Ecdysozoa</taxon>
        <taxon>Arthropoda</taxon>
        <taxon>Hexapoda</taxon>
        <taxon>Insecta</taxon>
        <taxon>Pterygota</taxon>
        <taxon>Neoptera</taxon>
        <taxon>Paraneoptera</taxon>
        <taxon>Hemiptera</taxon>
        <taxon>Sternorrhyncha</taxon>
        <taxon>Psylloidea</taxon>
        <taxon>Psyllidae</taxon>
        <taxon>Psyllinae</taxon>
        <taxon>Cacopsylla</taxon>
    </lineage>
</organism>
<dbReference type="AlphaFoldDB" id="A0A8D9A7T2"/>
<sequence length="118" mass="13682">MITKGVERGKMGSTRIEFMLMRMVMKKKTKTKTNSRLQLGDDNMRVIFVDLQALTTHTLLSVLRMDRIFSRLVQLWRLVKFKNTSRPQKNTNLFAKLKEIESSRSVVPFGLCQTTSLS</sequence>
<protein>
    <submittedName>
        <fullName evidence="1">Uncharacterized protein</fullName>
    </submittedName>
</protein>
<accession>A0A8D9A7T2</accession>
<evidence type="ECO:0000313" key="1">
    <source>
        <dbReference type="EMBL" id="CAG6760285.1"/>
    </source>
</evidence>
<proteinExistence type="predicted"/>
<reference evidence="1" key="1">
    <citation type="submission" date="2021-05" db="EMBL/GenBank/DDBJ databases">
        <authorList>
            <person name="Alioto T."/>
            <person name="Alioto T."/>
            <person name="Gomez Garrido J."/>
        </authorList>
    </citation>
    <scope>NUCLEOTIDE SEQUENCE</scope>
</reference>
<dbReference type="EMBL" id="HBUF01555608">
    <property type="protein sequence ID" value="CAG6760291.1"/>
    <property type="molecule type" value="Transcribed_RNA"/>
</dbReference>
<dbReference type="EMBL" id="HBUF01555607">
    <property type="protein sequence ID" value="CAG6760288.1"/>
    <property type="molecule type" value="Transcribed_RNA"/>
</dbReference>
<name>A0A8D9A7T2_9HEMI</name>
<dbReference type="EMBL" id="HBUF01555606">
    <property type="protein sequence ID" value="CAG6760285.1"/>
    <property type="molecule type" value="Transcribed_RNA"/>
</dbReference>